<evidence type="ECO:0000256" key="4">
    <source>
        <dbReference type="ARBA" id="ARBA00022525"/>
    </source>
</evidence>
<dbReference type="Proteomes" id="UP000694424">
    <property type="component" value="Unplaced"/>
</dbReference>
<dbReference type="AlphaFoldDB" id="A0A8B9S375"/>
<comment type="similarity">
    <text evidence="2">Belongs to the dickkopf family.</text>
</comment>
<dbReference type="GO" id="GO:0005615">
    <property type="term" value="C:extracellular space"/>
    <property type="evidence" value="ECO:0007669"/>
    <property type="project" value="TreeGrafter"/>
</dbReference>
<dbReference type="PANTHER" id="PTHR12113:SF31">
    <property type="entry name" value="DICKKOPF N-TERMINAL CYSTEINE-RICH DOMAIN-CONTAINING PROTEIN"/>
    <property type="match status" value="1"/>
</dbReference>
<dbReference type="GO" id="GO:0090090">
    <property type="term" value="P:negative regulation of canonical Wnt signaling pathway"/>
    <property type="evidence" value="ECO:0007669"/>
    <property type="project" value="TreeGrafter"/>
</dbReference>
<evidence type="ECO:0000256" key="5">
    <source>
        <dbReference type="ARBA" id="ARBA00022687"/>
    </source>
</evidence>
<accession>A0A8B9S375</accession>
<keyword evidence="5" id="KW-0879">Wnt signaling pathway</keyword>
<dbReference type="InterPro" id="IPR006796">
    <property type="entry name" value="Dickkopf_N"/>
</dbReference>
<protein>
    <recommendedName>
        <fullName evidence="9">Dickkopf N-terminal cysteine-rich domain-containing protein</fullName>
    </recommendedName>
</protein>
<evidence type="ECO:0000256" key="2">
    <source>
        <dbReference type="ARBA" id="ARBA00010842"/>
    </source>
</evidence>
<dbReference type="GO" id="GO:0016055">
    <property type="term" value="P:Wnt signaling pathway"/>
    <property type="evidence" value="ECO:0007669"/>
    <property type="project" value="UniProtKB-KW"/>
</dbReference>
<evidence type="ECO:0000256" key="7">
    <source>
        <dbReference type="ARBA" id="ARBA00023157"/>
    </source>
</evidence>
<evidence type="ECO:0000256" key="6">
    <source>
        <dbReference type="ARBA" id="ARBA00022729"/>
    </source>
</evidence>
<name>A0A8B9S375_APTOW</name>
<comment type="subcellular location">
    <subcellularLocation>
        <location evidence="1">Secreted</location>
    </subcellularLocation>
</comment>
<dbReference type="Pfam" id="PF04706">
    <property type="entry name" value="Dickkopf_N"/>
    <property type="match status" value="1"/>
</dbReference>
<keyword evidence="7" id="KW-1015">Disulfide bond</keyword>
<dbReference type="Ensembl" id="ENSAOWT00000001067.1">
    <property type="protein sequence ID" value="ENSAOWP00000000937.1"/>
    <property type="gene ID" value="ENSAOWG00000000699.1"/>
</dbReference>
<proteinExistence type="inferred from homology"/>
<feature type="region of interest" description="Disordered" evidence="8">
    <location>
        <begin position="34"/>
        <end position="76"/>
    </location>
</feature>
<dbReference type="GO" id="GO:0048019">
    <property type="term" value="F:receptor antagonist activity"/>
    <property type="evidence" value="ECO:0007669"/>
    <property type="project" value="TreeGrafter"/>
</dbReference>
<evidence type="ECO:0000256" key="1">
    <source>
        <dbReference type="ARBA" id="ARBA00004613"/>
    </source>
</evidence>
<dbReference type="Gene3D" id="2.10.80.10">
    <property type="entry name" value="Lipase, subunit A"/>
    <property type="match status" value="1"/>
</dbReference>
<reference evidence="10" key="2">
    <citation type="submission" date="2025-09" db="UniProtKB">
        <authorList>
            <consortium name="Ensembl"/>
        </authorList>
    </citation>
    <scope>IDENTIFICATION</scope>
</reference>
<dbReference type="GO" id="GO:0039706">
    <property type="term" value="F:co-receptor binding"/>
    <property type="evidence" value="ECO:0007669"/>
    <property type="project" value="TreeGrafter"/>
</dbReference>
<evidence type="ECO:0000256" key="3">
    <source>
        <dbReference type="ARBA" id="ARBA00022473"/>
    </source>
</evidence>
<dbReference type="InterPro" id="IPR039863">
    <property type="entry name" value="DKK1-4"/>
</dbReference>
<evidence type="ECO:0000259" key="9">
    <source>
        <dbReference type="Pfam" id="PF04706"/>
    </source>
</evidence>
<evidence type="ECO:0000256" key="8">
    <source>
        <dbReference type="SAM" id="MobiDB-lite"/>
    </source>
</evidence>
<evidence type="ECO:0000313" key="10">
    <source>
        <dbReference type="Ensembl" id="ENSAOWP00000000937.1"/>
    </source>
</evidence>
<keyword evidence="6" id="KW-0732">Signal</keyword>
<organism evidence="10 11">
    <name type="scientific">Apteryx owenii</name>
    <name type="common">Little spotted kiwi</name>
    <dbReference type="NCBI Taxonomy" id="8824"/>
    <lineage>
        <taxon>Eukaryota</taxon>
        <taxon>Metazoa</taxon>
        <taxon>Chordata</taxon>
        <taxon>Craniata</taxon>
        <taxon>Vertebrata</taxon>
        <taxon>Euteleostomi</taxon>
        <taxon>Archelosauria</taxon>
        <taxon>Archosauria</taxon>
        <taxon>Dinosauria</taxon>
        <taxon>Saurischia</taxon>
        <taxon>Theropoda</taxon>
        <taxon>Coelurosauria</taxon>
        <taxon>Aves</taxon>
        <taxon>Palaeognathae</taxon>
        <taxon>Apterygiformes</taxon>
        <taxon>Apterygidae</taxon>
        <taxon>Apteryx</taxon>
    </lineage>
</organism>
<feature type="domain" description="Dickkopf N-terminal cysteine-rich" evidence="9">
    <location>
        <begin position="84"/>
        <end position="126"/>
    </location>
</feature>
<evidence type="ECO:0000313" key="11">
    <source>
        <dbReference type="Proteomes" id="UP000694424"/>
    </source>
</evidence>
<keyword evidence="11" id="KW-1185">Reference proteome</keyword>
<keyword evidence="3" id="KW-0217">Developmental protein</keyword>
<sequence length="231" mass="23972">MEGGALCTPHPARPWWERALQWLFRAAEWIGKAGGAQGAPRGAETRPTALSGAAAPGRPFAALPGAGGKAQPGDNGCDRANTSPCAPGRFCDEHFGLCLPRRQEDQYCRRDAHCARGLLCMFGKCQQPAPDGQEGEQGAGRPWGMGCVGGHTGGLHPPNAAVCPAGARCRGDEDCGAGACCARQHGERVCKRRLALAQGCHVPPGGLAFSINQLCPCLEGLVCRAGEPGPE</sequence>
<dbReference type="PANTHER" id="PTHR12113">
    <property type="entry name" value="DICKKOPF3-LIKE 3"/>
    <property type="match status" value="1"/>
</dbReference>
<keyword evidence="4" id="KW-0964">Secreted</keyword>
<reference evidence="10" key="1">
    <citation type="submission" date="2025-08" db="UniProtKB">
        <authorList>
            <consortium name="Ensembl"/>
        </authorList>
    </citation>
    <scope>IDENTIFICATION</scope>
</reference>